<reference evidence="14 15" key="1">
    <citation type="submission" date="2024-05" db="EMBL/GenBank/DDBJ databases">
        <title>A high-quality chromosomal-level genome assembly of Topmouth culter (Culter alburnus).</title>
        <authorList>
            <person name="Zhao H."/>
        </authorList>
    </citation>
    <scope>NUCLEOTIDE SEQUENCE [LARGE SCALE GENOMIC DNA]</scope>
    <source>
        <strain evidence="14">CATC2023</strain>
        <tissue evidence="14">Muscle</tissue>
    </source>
</reference>
<dbReference type="EMBL" id="JAWDJR010000010">
    <property type="protein sequence ID" value="KAK9967725.1"/>
    <property type="molecule type" value="Genomic_DNA"/>
</dbReference>
<evidence type="ECO:0000256" key="12">
    <source>
        <dbReference type="SAM" id="SignalP"/>
    </source>
</evidence>
<evidence type="ECO:0000256" key="1">
    <source>
        <dbReference type="ARBA" id="ARBA00004251"/>
    </source>
</evidence>
<feature type="transmembrane region" description="Helical" evidence="11">
    <location>
        <begin position="157"/>
        <end position="176"/>
    </location>
</feature>
<gene>
    <name evidence="14" type="ORF">ABG768_002102</name>
</gene>
<evidence type="ECO:0000256" key="3">
    <source>
        <dbReference type="ARBA" id="ARBA00022692"/>
    </source>
</evidence>
<dbReference type="PROSITE" id="PS50835">
    <property type="entry name" value="IG_LIKE"/>
    <property type="match status" value="1"/>
</dbReference>
<evidence type="ECO:0000256" key="5">
    <source>
        <dbReference type="ARBA" id="ARBA00022989"/>
    </source>
</evidence>
<evidence type="ECO:0000259" key="13">
    <source>
        <dbReference type="PROSITE" id="PS50835"/>
    </source>
</evidence>
<keyword evidence="7" id="KW-1015">Disulfide bond</keyword>
<evidence type="ECO:0000256" key="8">
    <source>
        <dbReference type="ARBA" id="ARBA00023170"/>
    </source>
</evidence>
<dbReference type="FunFam" id="2.60.40.10:FF:000142">
    <property type="entry name" value="V-set domain-containing T-cell activation inhibitor 1"/>
    <property type="match status" value="1"/>
</dbReference>
<dbReference type="GO" id="GO:0071222">
    <property type="term" value="P:cellular response to lipopolysaccharide"/>
    <property type="evidence" value="ECO:0007669"/>
    <property type="project" value="TreeGrafter"/>
</dbReference>
<proteinExistence type="predicted"/>
<keyword evidence="9" id="KW-0325">Glycoprotein</keyword>
<evidence type="ECO:0000256" key="2">
    <source>
        <dbReference type="ARBA" id="ARBA00022475"/>
    </source>
</evidence>
<dbReference type="GO" id="GO:0009897">
    <property type="term" value="C:external side of plasma membrane"/>
    <property type="evidence" value="ECO:0007669"/>
    <property type="project" value="TreeGrafter"/>
</dbReference>
<keyword evidence="4 12" id="KW-0732">Signal</keyword>
<evidence type="ECO:0000313" key="14">
    <source>
        <dbReference type="EMBL" id="KAK9967725.1"/>
    </source>
</evidence>
<dbReference type="Pfam" id="PF00047">
    <property type="entry name" value="ig"/>
    <property type="match status" value="1"/>
</dbReference>
<keyword evidence="2" id="KW-1003">Cell membrane</keyword>
<dbReference type="PANTHER" id="PTHR25466:SF14">
    <property type="entry name" value="BUTYROPHILIN SUBFAMILY 2 MEMBER A2-LIKE-RELATED"/>
    <property type="match status" value="1"/>
</dbReference>
<dbReference type="Gene3D" id="2.60.40.10">
    <property type="entry name" value="Immunoglobulins"/>
    <property type="match status" value="1"/>
</dbReference>
<dbReference type="SUPFAM" id="SSF48726">
    <property type="entry name" value="Immunoglobulin"/>
    <property type="match status" value="1"/>
</dbReference>
<comment type="subcellular location">
    <subcellularLocation>
        <location evidence="1">Cell membrane</location>
        <topology evidence="1">Single-pass type I membrane protein</topology>
    </subcellularLocation>
</comment>
<sequence>MIINLYIMTRSVLVICFFILLLNEVIAKESTLSVQGFIGDSVVLQCHSGNVRLESITAHWRYNDVKNVYDIEDGKESTGDQDRVYRDRTEMFPAEYMKGNFSLKLRKLQNTDGGSYCCFIPNINKQQCTQLQIKEKPMGIQETPGTNRGVESKAERIVSLLIPFFAVSILFCVRVIV</sequence>
<dbReference type="InterPro" id="IPR051713">
    <property type="entry name" value="T-cell_Activation_Regulation"/>
</dbReference>
<organism evidence="14 15">
    <name type="scientific">Culter alburnus</name>
    <name type="common">Topmouth culter</name>
    <dbReference type="NCBI Taxonomy" id="194366"/>
    <lineage>
        <taxon>Eukaryota</taxon>
        <taxon>Metazoa</taxon>
        <taxon>Chordata</taxon>
        <taxon>Craniata</taxon>
        <taxon>Vertebrata</taxon>
        <taxon>Euteleostomi</taxon>
        <taxon>Actinopterygii</taxon>
        <taxon>Neopterygii</taxon>
        <taxon>Teleostei</taxon>
        <taxon>Ostariophysi</taxon>
        <taxon>Cypriniformes</taxon>
        <taxon>Xenocyprididae</taxon>
        <taxon>Xenocypridinae</taxon>
        <taxon>Culter</taxon>
    </lineage>
</organism>
<dbReference type="GO" id="GO:0042102">
    <property type="term" value="P:positive regulation of T cell proliferation"/>
    <property type="evidence" value="ECO:0007669"/>
    <property type="project" value="TreeGrafter"/>
</dbReference>
<evidence type="ECO:0000256" key="6">
    <source>
        <dbReference type="ARBA" id="ARBA00023136"/>
    </source>
</evidence>
<protein>
    <recommendedName>
        <fullName evidence="13">Ig-like domain-containing protein</fullName>
    </recommendedName>
</protein>
<keyword evidence="15" id="KW-1185">Reference proteome</keyword>
<dbReference type="Proteomes" id="UP001479290">
    <property type="component" value="Unassembled WGS sequence"/>
</dbReference>
<dbReference type="GO" id="GO:0031295">
    <property type="term" value="P:T cell costimulation"/>
    <property type="evidence" value="ECO:0007669"/>
    <property type="project" value="TreeGrafter"/>
</dbReference>
<evidence type="ECO:0000256" key="7">
    <source>
        <dbReference type="ARBA" id="ARBA00023157"/>
    </source>
</evidence>
<dbReference type="PANTHER" id="PTHR25466">
    <property type="entry name" value="T-LYMPHOCYTE ACTIVATION ANTIGEN"/>
    <property type="match status" value="1"/>
</dbReference>
<feature type="signal peptide" evidence="12">
    <location>
        <begin position="1"/>
        <end position="27"/>
    </location>
</feature>
<comment type="caution">
    <text evidence="14">The sequence shown here is derived from an EMBL/GenBank/DDBJ whole genome shotgun (WGS) entry which is preliminary data.</text>
</comment>
<keyword evidence="8" id="KW-0675">Receptor</keyword>
<evidence type="ECO:0000313" key="15">
    <source>
        <dbReference type="Proteomes" id="UP001479290"/>
    </source>
</evidence>
<keyword evidence="3 11" id="KW-0812">Transmembrane</keyword>
<dbReference type="AlphaFoldDB" id="A0AAW2A2M5"/>
<evidence type="ECO:0000256" key="11">
    <source>
        <dbReference type="SAM" id="Phobius"/>
    </source>
</evidence>
<feature type="chain" id="PRO_5043351658" description="Ig-like domain-containing protein" evidence="12">
    <location>
        <begin position="28"/>
        <end position="177"/>
    </location>
</feature>
<dbReference type="GO" id="GO:0006955">
    <property type="term" value="P:immune response"/>
    <property type="evidence" value="ECO:0007669"/>
    <property type="project" value="TreeGrafter"/>
</dbReference>
<dbReference type="GO" id="GO:0042130">
    <property type="term" value="P:negative regulation of T cell proliferation"/>
    <property type="evidence" value="ECO:0007669"/>
    <property type="project" value="TreeGrafter"/>
</dbReference>
<evidence type="ECO:0000256" key="10">
    <source>
        <dbReference type="ARBA" id="ARBA00023319"/>
    </source>
</evidence>
<dbReference type="InterPro" id="IPR013151">
    <property type="entry name" value="Immunoglobulin_dom"/>
</dbReference>
<dbReference type="InterPro" id="IPR036179">
    <property type="entry name" value="Ig-like_dom_sf"/>
</dbReference>
<accession>A0AAW2A2M5</accession>
<name>A0AAW2A2M5_CULAL</name>
<dbReference type="GO" id="GO:0007166">
    <property type="term" value="P:cell surface receptor signaling pathway"/>
    <property type="evidence" value="ECO:0007669"/>
    <property type="project" value="TreeGrafter"/>
</dbReference>
<keyword evidence="5 11" id="KW-1133">Transmembrane helix</keyword>
<dbReference type="InterPro" id="IPR013783">
    <property type="entry name" value="Ig-like_fold"/>
</dbReference>
<evidence type="ECO:0000256" key="4">
    <source>
        <dbReference type="ARBA" id="ARBA00022729"/>
    </source>
</evidence>
<keyword evidence="10" id="KW-0393">Immunoglobulin domain</keyword>
<dbReference type="InterPro" id="IPR007110">
    <property type="entry name" value="Ig-like_dom"/>
</dbReference>
<feature type="domain" description="Ig-like" evidence="13">
    <location>
        <begin position="39"/>
        <end position="134"/>
    </location>
</feature>
<keyword evidence="6 11" id="KW-0472">Membrane</keyword>
<evidence type="ECO:0000256" key="9">
    <source>
        <dbReference type="ARBA" id="ARBA00023180"/>
    </source>
</evidence>